<dbReference type="AlphaFoldDB" id="U4V8U3"/>
<dbReference type="SUPFAM" id="SSF100950">
    <property type="entry name" value="NagB/RpiA/CoA transferase-like"/>
    <property type="match status" value="1"/>
</dbReference>
<dbReference type="InterPro" id="IPR024185">
    <property type="entry name" value="FTHF_cligase-like_sf"/>
</dbReference>
<dbReference type="Gene3D" id="3.40.50.10420">
    <property type="entry name" value="NagB/RpiA/CoA transferase-like"/>
    <property type="match status" value="1"/>
</dbReference>
<evidence type="ECO:0000313" key="2">
    <source>
        <dbReference type="Proteomes" id="UP000016842"/>
    </source>
</evidence>
<protein>
    <submittedName>
        <fullName evidence="1">5-formyltetrahydrofolate cyclo-ligase</fullName>
    </submittedName>
</protein>
<dbReference type="Pfam" id="PF01812">
    <property type="entry name" value="5-FTHF_cyc-lig"/>
    <property type="match status" value="1"/>
</dbReference>
<evidence type="ECO:0000313" key="1">
    <source>
        <dbReference type="EMBL" id="ERM02390.1"/>
    </source>
</evidence>
<gene>
    <name evidence="1" type="ORF">Q644_17050</name>
</gene>
<dbReference type="GO" id="GO:0005737">
    <property type="term" value="C:cytoplasm"/>
    <property type="evidence" value="ECO:0007669"/>
    <property type="project" value="TreeGrafter"/>
</dbReference>
<dbReference type="PANTHER" id="PTHR13017">
    <property type="entry name" value="5-FORMYLTETRAHYDROFOLATE CYCLO-LIGASE-RELATED"/>
    <property type="match status" value="1"/>
</dbReference>
<keyword evidence="1" id="KW-0436">Ligase</keyword>
<sequence length="248" mass="27713">MAYSRNIRQRIWERLKDVARPDARFHLKFSEFIPDFEGVEAATDRLLALEGFAKANLVFVTPDNSMIELRRRLIKSGTPFIMPTYGMQRGFLLLQPGSVPPGGLEKAAAWLDGMEHFGRAVSLEDLTHIGRFDVVATGASAVSIDGVRFGKGHAFFDLEWGGMFTDLGGLADEQSLIVAAVHDVQIVEERLNVSESDIALDFIATPSRLIEITRNRRRPRGVRWNEVSAEEIQSIPPLRELARIRGIA</sequence>
<dbReference type="GO" id="GO:0016874">
    <property type="term" value="F:ligase activity"/>
    <property type="evidence" value="ECO:0007669"/>
    <property type="project" value="UniProtKB-KW"/>
</dbReference>
<dbReference type="InterPro" id="IPR002698">
    <property type="entry name" value="FTHF_cligase"/>
</dbReference>
<reference evidence="1 2" key="1">
    <citation type="journal article" date="2014" name="FEMS Microbiol. Lett.">
        <title>Genome sequencing analysis reveals virulence-related gene content of Ochrobactrum intermedium strain 229E, a urease-positive strain isolated from the human gastric niche.</title>
        <authorList>
            <person name="Kulkarni G.J."/>
            <person name="Shetty S."/>
            <person name="Dharne M.S."/>
            <person name="Shouche Y.S."/>
        </authorList>
    </citation>
    <scope>NUCLEOTIDE SEQUENCE [LARGE SCALE GENOMIC DNA]</scope>
    <source>
        <strain evidence="1 2">229E</strain>
    </source>
</reference>
<organism evidence="1 2">
    <name type="scientific">Brucella intermedia 229E</name>
    <dbReference type="NCBI Taxonomy" id="1337887"/>
    <lineage>
        <taxon>Bacteria</taxon>
        <taxon>Pseudomonadati</taxon>
        <taxon>Pseudomonadota</taxon>
        <taxon>Alphaproteobacteria</taxon>
        <taxon>Hyphomicrobiales</taxon>
        <taxon>Brucellaceae</taxon>
        <taxon>Brucella/Ochrobactrum group</taxon>
        <taxon>Brucella</taxon>
    </lineage>
</organism>
<dbReference type="InterPro" id="IPR037171">
    <property type="entry name" value="NagB/RpiA_transferase-like"/>
</dbReference>
<dbReference type="PANTHER" id="PTHR13017:SF0">
    <property type="entry name" value="METHENYLTETRAHYDROFOLATE SYNTHASE DOMAIN-CONTAINING PROTEIN"/>
    <property type="match status" value="1"/>
</dbReference>
<dbReference type="EMBL" id="ASXJ01000090">
    <property type="protein sequence ID" value="ERM02390.1"/>
    <property type="molecule type" value="Genomic_DNA"/>
</dbReference>
<dbReference type="PATRIC" id="fig|1337887.3.peg.1816"/>
<name>U4V8U3_9HYPH</name>
<dbReference type="Proteomes" id="UP000016842">
    <property type="component" value="Unassembled WGS sequence"/>
</dbReference>
<comment type="caution">
    <text evidence="1">The sequence shown here is derived from an EMBL/GenBank/DDBJ whole genome shotgun (WGS) entry which is preliminary data.</text>
</comment>
<proteinExistence type="predicted"/>
<accession>U4V8U3</accession>